<dbReference type="Gene3D" id="1.10.150.240">
    <property type="entry name" value="Putative phosphatase, domain 2"/>
    <property type="match status" value="1"/>
</dbReference>
<dbReference type="Pfam" id="PF00702">
    <property type="entry name" value="Hydrolase"/>
    <property type="match status" value="1"/>
</dbReference>
<evidence type="ECO:0000313" key="6">
    <source>
        <dbReference type="Proteomes" id="UP000325289"/>
    </source>
</evidence>
<evidence type="ECO:0000256" key="2">
    <source>
        <dbReference type="ARBA" id="ARBA00004818"/>
    </source>
</evidence>
<comment type="pathway">
    <text evidence="2">Organic acid metabolism; glycolate biosynthesis; glycolate from 2-phosphoglycolate: step 1/1.</text>
</comment>
<name>A0A1I1VLT1_9RHOB</name>
<protein>
    <recommendedName>
        <fullName evidence="4">phosphoglycolate phosphatase</fullName>
        <ecNumber evidence="4">3.1.3.18</ecNumber>
    </recommendedName>
</protein>
<dbReference type="SFLD" id="SFLDG01129">
    <property type="entry name" value="C1.5:_HAD__Beta-PGM__Phosphata"/>
    <property type="match status" value="1"/>
</dbReference>
<evidence type="ECO:0000313" key="5">
    <source>
        <dbReference type="EMBL" id="SFD83966.1"/>
    </source>
</evidence>
<dbReference type="RefSeq" id="WP_149755182.1">
    <property type="nucleotide sequence ID" value="NZ_FOMS01000003.1"/>
</dbReference>
<dbReference type="EMBL" id="FOMS01000003">
    <property type="protein sequence ID" value="SFD83966.1"/>
    <property type="molecule type" value="Genomic_DNA"/>
</dbReference>
<comment type="catalytic activity">
    <reaction evidence="1">
        <text>2-phosphoglycolate + H2O = glycolate + phosphate</text>
        <dbReference type="Rhea" id="RHEA:14369"/>
        <dbReference type="ChEBI" id="CHEBI:15377"/>
        <dbReference type="ChEBI" id="CHEBI:29805"/>
        <dbReference type="ChEBI" id="CHEBI:43474"/>
        <dbReference type="ChEBI" id="CHEBI:58033"/>
        <dbReference type="EC" id="3.1.3.18"/>
    </reaction>
</comment>
<organism evidence="5 6">
    <name type="scientific">Roseivivax sediminis</name>
    <dbReference type="NCBI Taxonomy" id="936889"/>
    <lineage>
        <taxon>Bacteria</taxon>
        <taxon>Pseudomonadati</taxon>
        <taxon>Pseudomonadota</taxon>
        <taxon>Alphaproteobacteria</taxon>
        <taxon>Rhodobacterales</taxon>
        <taxon>Roseobacteraceae</taxon>
        <taxon>Roseivivax</taxon>
    </lineage>
</organism>
<sequence length="237" mass="23988">MPATIKGVLFDKDGTLIDYDRTWVPINRRAADHAAAGDAALRDRLLDIGGQDDAAATVRGGSLLAASNTEEIAAAWRAAGARGDDDLVAALDRIFTEGAAGAVPVCDLPALFERLTGRGLHLGVATSDSAAGAAATLRTLGVDAAALFVAGYDSGHGVKPGPGMALAFMRQTGLAPEEVAMVGDNLHDLEMGRAAGCGLCVGVLTGTGTRADLATRADAVIDGIDQLEALLERAGAA</sequence>
<dbReference type="SFLD" id="SFLDS00003">
    <property type="entry name" value="Haloacid_Dehalogenase"/>
    <property type="match status" value="1"/>
</dbReference>
<reference evidence="5 6" key="1">
    <citation type="submission" date="2016-10" db="EMBL/GenBank/DDBJ databases">
        <authorList>
            <person name="Varghese N."/>
            <person name="Submissions S."/>
        </authorList>
    </citation>
    <scope>NUCLEOTIDE SEQUENCE [LARGE SCALE GENOMIC DNA]</scope>
    <source>
        <strain evidence="6">YIM D21,KCTC 23444,ACCC 10710</strain>
    </source>
</reference>
<dbReference type="Gene3D" id="3.40.50.1000">
    <property type="entry name" value="HAD superfamily/HAD-like"/>
    <property type="match status" value="1"/>
</dbReference>
<dbReference type="GO" id="GO:0008967">
    <property type="term" value="F:phosphoglycolate phosphatase activity"/>
    <property type="evidence" value="ECO:0007669"/>
    <property type="project" value="UniProtKB-EC"/>
</dbReference>
<evidence type="ECO:0000256" key="1">
    <source>
        <dbReference type="ARBA" id="ARBA00000830"/>
    </source>
</evidence>
<accession>A0A1I1VLT1</accession>
<dbReference type="GO" id="GO:0005829">
    <property type="term" value="C:cytosol"/>
    <property type="evidence" value="ECO:0007669"/>
    <property type="project" value="TreeGrafter"/>
</dbReference>
<dbReference type="AlphaFoldDB" id="A0A1I1VLT1"/>
<proteinExistence type="inferred from homology"/>
<dbReference type="GO" id="GO:0006281">
    <property type="term" value="P:DNA repair"/>
    <property type="evidence" value="ECO:0007669"/>
    <property type="project" value="TreeGrafter"/>
</dbReference>
<dbReference type="OrthoDB" id="9797743at2"/>
<dbReference type="InterPro" id="IPR023198">
    <property type="entry name" value="PGP-like_dom2"/>
</dbReference>
<dbReference type="Proteomes" id="UP000325289">
    <property type="component" value="Unassembled WGS sequence"/>
</dbReference>
<comment type="similarity">
    <text evidence="3">Belongs to the HAD-like hydrolase superfamily. CbbY/CbbZ/Gph/YieH family.</text>
</comment>
<dbReference type="NCBIfam" id="TIGR01549">
    <property type="entry name" value="HAD-SF-IA-v1"/>
    <property type="match status" value="1"/>
</dbReference>
<gene>
    <name evidence="5" type="ORF">SAMN04515678_103285</name>
</gene>
<evidence type="ECO:0000256" key="4">
    <source>
        <dbReference type="ARBA" id="ARBA00013078"/>
    </source>
</evidence>
<dbReference type="EC" id="3.1.3.18" evidence="4"/>
<dbReference type="PANTHER" id="PTHR43434:SF1">
    <property type="entry name" value="PHOSPHOGLYCOLATE PHOSPHATASE"/>
    <property type="match status" value="1"/>
</dbReference>
<dbReference type="InterPro" id="IPR036412">
    <property type="entry name" value="HAD-like_sf"/>
</dbReference>
<keyword evidence="6" id="KW-1185">Reference proteome</keyword>
<dbReference type="InterPro" id="IPR050155">
    <property type="entry name" value="HAD-like_hydrolase_sf"/>
</dbReference>
<dbReference type="InterPro" id="IPR006439">
    <property type="entry name" value="HAD-SF_hydro_IA"/>
</dbReference>
<dbReference type="PANTHER" id="PTHR43434">
    <property type="entry name" value="PHOSPHOGLYCOLATE PHOSPHATASE"/>
    <property type="match status" value="1"/>
</dbReference>
<dbReference type="SUPFAM" id="SSF56784">
    <property type="entry name" value="HAD-like"/>
    <property type="match status" value="1"/>
</dbReference>
<dbReference type="InterPro" id="IPR023214">
    <property type="entry name" value="HAD_sf"/>
</dbReference>
<evidence type="ECO:0000256" key="3">
    <source>
        <dbReference type="ARBA" id="ARBA00006171"/>
    </source>
</evidence>